<feature type="transmembrane region" description="Helical" evidence="1">
    <location>
        <begin position="58"/>
        <end position="77"/>
    </location>
</feature>
<protein>
    <submittedName>
        <fullName evidence="2">Uncharacterized protein</fullName>
    </submittedName>
</protein>
<evidence type="ECO:0000313" key="3">
    <source>
        <dbReference type="Proteomes" id="UP000058636"/>
    </source>
</evidence>
<keyword evidence="1" id="KW-1133">Transmembrane helix</keyword>
<gene>
    <name evidence="2" type="ORF">XD57_1456</name>
</gene>
<dbReference type="Proteomes" id="UP000058636">
    <property type="component" value="Unassembled WGS sequence"/>
</dbReference>
<evidence type="ECO:0000313" key="2">
    <source>
        <dbReference type="EMBL" id="KUK22444.1"/>
    </source>
</evidence>
<keyword evidence="1" id="KW-0472">Membrane</keyword>
<reference evidence="2 3" key="1">
    <citation type="journal article" date="2015" name="MBio">
        <title>Genome-Resolved Metagenomic Analysis Reveals Roles for Candidate Phyla and Other Microbial Community Members in Biogeochemical Transformations in Oil Reservoirs.</title>
        <authorList>
            <person name="Hu P."/>
            <person name="Tom L."/>
            <person name="Singh A."/>
            <person name="Thomas B.C."/>
            <person name="Baker B.J."/>
            <person name="Piceno Y.M."/>
            <person name="Andersen G.L."/>
            <person name="Banfield J.F."/>
        </authorList>
    </citation>
    <scope>NUCLEOTIDE SEQUENCE [LARGE SCALE GENOMIC DNA]</scope>
    <source>
        <strain evidence="2">46_26</strain>
    </source>
</reference>
<feature type="transmembrane region" description="Helical" evidence="1">
    <location>
        <begin position="12"/>
        <end position="32"/>
    </location>
</feature>
<comment type="caution">
    <text evidence="2">The sequence shown here is derived from an EMBL/GenBank/DDBJ whole genome shotgun (WGS) entry which is preliminary data.</text>
</comment>
<sequence>MRGEIMKKIFNYVLAYLFLAVTSVLGFYVIFIEGRRFFFTLLGLTSARLQTINAVDKFVVIVLGIAFLGFFMFNEGYFRKRAENSMKDLLRAVLTVSGILMFVWAGFQAPFFFSVGYKLGLPEIISYLLKLIGGSLLIFVSSRYLKNEYLHSV</sequence>
<proteinExistence type="predicted"/>
<feature type="transmembrane region" description="Helical" evidence="1">
    <location>
        <begin position="124"/>
        <end position="145"/>
    </location>
</feature>
<name>A0A101EPU2_9THEM</name>
<accession>A0A101EPU2</accession>
<feature type="transmembrane region" description="Helical" evidence="1">
    <location>
        <begin position="89"/>
        <end position="112"/>
    </location>
</feature>
<dbReference type="EMBL" id="LGFG01000161">
    <property type="protein sequence ID" value="KUK22444.1"/>
    <property type="molecule type" value="Genomic_DNA"/>
</dbReference>
<dbReference type="AlphaFoldDB" id="A0A101EPU2"/>
<keyword evidence="1" id="KW-0812">Transmembrane</keyword>
<organism evidence="2 3">
    <name type="scientific">Thermotoga petrophila</name>
    <dbReference type="NCBI Taxonomy" id="93929"/>
    <lineage>
        <taxon>Bacteria</taxon>
        <taxon>Thermotogati</taxon>
        <taxon>Thermotogota</taxon>
        <taxon>Thermotogae</taxon>
        <taxon>Thermotogales</taxon>
        <taxon>Thermotogaceae</taxon>
        <taxon>Thermotoga</taxon>
    </lineage>
</organism>
<dbReference type="PATRIC" id="fig|93930.3.peg.501"/>
<evidence type="ECO:0000256" key="1">
    <source>
        <dbReference type="SAM" id="Phobius"/>
    </source>
</evidence>